<accession>A0A1Y1QGX1</accession>
<gene>
    <name evidence="2" type="ORF">BWK73_33830</name>
</gene>
<reference evidence="2 3" key="1">
    <citation type="submission" date="2017-01" db="EMBL/GenBank/DDBJ databases">
        <title>Novel large sulfur bacteria in the metagenomes of groundwater-fed chemosynthetic microbial mats in the Lake Huron basin.</title>
        <authorList>
            <person name="Sharrar A.M."/>
            <person name="Flood B.E."/>
            <person name="Bailey J.V."/>
            <person name="Jones D.S."/>
            <person name="Biddanda B."/>
            <person name="Ruberg S.A."/>
            <person name="Marcus D.N."/>
            <person name="Dick G.J."/>
        </authorList>
    </citation>
    <scope>NUCLEOTIDE SEQUENCE [LARGE SCALE GENOMIC DNA]</scope>
    <source>
        <strain evidence="2">A8</strain>
    </source>
</reference>
<dbReference type="EMBL" id="MTEJ01000294">
    <property type="protein sequence ID" value="OQX05345.1"/>
    <property type="molecule type" value="Genomic_DNA"/>
</dbReference>
<keyword evidence="1" id="KW-0812">Transmembrane</keyword>
<dbReference type="InterPro" id="IPR010178">
    <property type="entry name" value="Lit"/>
</dbReference>
<dbReference type="AlphaFoldDB" id="A0A1Y1QGX1"/>
<dbReference type="Proteomes" id="UP000192491">
    <property type="component" value="Unassembled WGS sequence"/>
</dbReference>
<evidence type="ECO:0008006" key="4">
    <source>
        <dbReference type="Google" id="ProtNLM"/>
    </source>
</evidence>
<feature type="transmembrane region" description="Helical" evidence="1">
    <location>
        <begin position="12"/>
        <end position="42"/>
    </location>
</feature>
<feature type="transmembrane region" description="Helical" evidence="1">
    <location>
        <begin position="171"/>
        <end position="195"/>
    </location>
</feature>
<keyword evidence="1" id="KW-0472">Membrane</keyword>
<evidence type="ECO:0000313" key="3">
    <source>
        <dbReference type="Proteomes" id="UP000192491"/>
    </source>
</evidence>
<keyword evidence="1" id="KW-1133">Transmembrane helix</keyword>
<protein>
    <recommendedName>
        <fullName evidence="4">DUF1461 domain-containing protein</fullName>
    </recommendedName>
</protein>
<comment type="caution">
    <text evidence="2">The sequence shown here is derived from an EMBL/GenBank/DDBJ whole genome shotgun (WGS) entry which is preliminary data.</text>
</comment>
<feature type="transmembrane region" description="Helical" evidence="1">
    <location>
        <begin position="113"/>
        <end position="133"/>
    </location>
</feature>
<dbReference type="Pfam" id="PF07314">
    <property type="entry name" value="Lit"/>
    <property type="match status" value="1"/>
</dbReference>
<name>A0A1Y1QGX1_9GAMM</name>
<sequence>MVKTEPTLARQLSAAVLLGLTSISWVLGLYLGIWVVLLHIYAVAGEAIVLRQDIVAYLFGAGTERLPSMTALNLAEARHLLDVRRLFAALENLFYAVLGISTLLLMLQRHFAAGRMWLLTGYMGLISILLLGLSIALDGFVPLFVWLHTVVFPAGTWVFPDNSVLIQLFPLAYFLQFGVLYMAALVLIFTGLLIGNHRRSR</sequence>
<organism evidence="2 3">
    <name type="scientific">Thiothrix lacustris</name>
    <dbReference type="NCBI Taxonomy" id="525917"/>
    <lineage>
        <taxon>Bacteria</taxon>
        <taxon>Pseudomonadati</taxon>
        <taxon>Pseudomonadota</taxon>
        <taxon>Gammaproteobacteria</taxon>
        <taxon>Thiotrichales</taxon>
        <taxon>Thiotrichaceae</taxon>
        <taxon>Thiothrix</taxon>
    </lineage>
</organism>
<feature type="transmembrane region" description="Helical" evidence="1">
    <location>
        <begin position="86"/>
        <end position="107"/>
    </location>
</feature>
<feature type="transmembrane region" description="Helical" evidence="1">
    <location>
        <begin position="140"/>
        <end position="159"/>
    </location>
</feature>
<evidence type="ECO:0000313" key="2">
    <source>
        <dbReference type="EMBL" id="OQX05345.1"/>
    </source>
</evidence>
<evidence type="ECO:0000256" key="1">
    <source>
        <dbReference type="SAM" id="Phobius"/>
    </source>
</evidence>
<proteinExistence type="predicted"/>